<dbReference type="SUPFAM" id="SSF58104">
    <property type="entry name" value="Methyl-accepting chemotaxis protein (MCP) signaling domain"/>
    <property type="match status" value="1"/>
</dbReference>
<dbReference type="PROSITE" id="PS50111">
    <property type="entry name" value="CHEMOTAXIS_TRANSDUC_2"/>
    <property type="match status" value="1"/>
</dbReference>
<dbReference type="Gene3D" id="1.10.287.950">
    <property type="entry name" value="Methyl-accepting chemotaxis protein"/>
    <property type="match status" value="1"/>
</dbReference>
<feature type="domain" description="Methyl-accepting transducer" evidence="10">
    <location>
        <begin position="302"/>
        <end position="538"/>
    </location>
</feature>
<dbReference type="CDD" id="cd06225">
    <property type="entry name" value="HAMP"/>
    <property type="match status" value="1"/>
</dbReference>
<organism evidence="12 13">
    <name type="scientific">Desulfosporosinus hippei DSM 8344</name>
    <dbReference type="NCBI Taxonomy" id="1121419"/>
    <lineage>
        <taxon>Bacteria</taxon>
        <taxon>Bacillati</taxon>
        <taxon>Bacillota</taxon>
        <taxon>Clostridia</taxon>
        <taxon>Eubacteriales</taxon>
        <taxon>Desulfitobacteriaceae</taxon>
        <taxon>Desulfosporosinus</taxon>
    </lineage>
</organism>
<evidence type="ECO:0000256" key="1">
    <source>
        <dbReference type="ARBA" id="ARBA00004651"/>
    </source>
</evidence>
<dbReference type="STRING" id="1121419.SAMN05443529_106130"/>
<dbReference type="RefSeq" id="WP_092331732.1">
    <property type="nucleotide sequence ID" value="NZ_FNCP01000006.1"/>
</dbReference>
<sequence length="589" mass="63905">MTKIKYRIILMLITLALIMGSILGGYSIYNLLVAEKANLEQYRTTLYDQFDRTIMLQVQTAHSLVQDVYNSQQRGELTPEEAKKKAADLVRNLRFDDGNYFWIDTTEGINVVLLGRDTEGKSRYEAKDSSGSFFIQEIIAKGTQDGGGFTNYSFAKPNETEPLPKKCYSLLFKPYNWVIGTGNWVDNIDKLVEAKQLELEQKAKQDIIFTLVSMFVAIGISLMLGTMLSKKITNNIVAIAKNADEIAKGNLKVENLSIDSKDELGQLGKAFKTMTENLIELVEHISSSSKQVAASSQQLSLGAEQSAQASHQVAVAITEVSLGAEKQLTAVNETSASVEEMSAGIQHMLENAKTVVKSSEKTAHSASEGSQAIDKTIQQMMNIERTVTGSADMVTNLGERSKEIGQIVDTISGIAAQTNLLALNAAIEAARAGEQGRGFAVVADEVRKLAEQSQEASKQIATLIAGIQQDTQKAVLSISEGTHQVKLGTEVAETAGQAFSEITGLINVVTAQIEEISEEIQQMAVGSERIVASVSEIYETSKEITGQTQTVSAATEEQSASVEEIASSSQVLANMAEELQETLKKFSVD</sequence>
<dbReference type="Pfam" id="PF17200">
    <property type="entry name" value="sCache_2"/>
    <property type="match status" value="1"/>
</dbReference>
<dbReference type="OrthoDB" id="9810264at2"/>
<accession>A0A1G7X5L7</accession>
<dbReference type="GO" id="GO:0007165">
    <property type="term" value="P:signal transduction"/>
    <property type="evidence" value="ECO:0007669"/>
    <property type="project" value="UniProtKB-KW"/>
</dbReference>
<protein>
    <submittedName>
        <fullName evidence="12">Methyl-accepting chemotaxis protein</fullName>
    </submittedName>
</protein>
<evidence type="ECO:0000259" key="11">
    <source>
        <dbReference type="PROSITE" id="PS50885"/>
    </source>
</evidence>
<dbReference type="PROSITE" id="PS50885">
    <property type="entry name" value="HAMP"/>
    <property type="match status" value="1"/>
</dbReference>
<keyword evidence="13" id="KW-1185">Reference proteome</keyword>
<evidence type="ECO:0000256" key="5">
    <source>
        <dbReference type="ARBA" id="ARBA00023136"/>
    </source>
</evidence>
<dbReference type="SMART" id="SM00304">
    <property type="entry name" value="HAMP"/>
    <property type="match status" value="2"/>
</dbReference>
<dbReference type="InterPro" id="IPR004089">
    <property type="entry name" value="MCPsignal_dom"/>
</dbReference>
<dbReference type="Gene3D" id="6.10.340.10">
    <property type="match status" value="1"/>
</dbReference>
<keyword evidence="4 9" id="KW-1133">Transmembrane helix</keyword>
<dbReference type="SMART" id="SM00283">
    <property type="entry name" value="MA"/>
    <property type="match status" value="1"/>
</dbReference>
<comment type="subcellular location">
    <subcellularLocation>
        <location evidence="1">Cell membrane</location>
        <topology evidence="1">Multi-pass membrane protein</topology>
    </subcellularLocation>
</comment>
<evidence type="ECO:0000256" key="8">
    <source>
        <dbReference type="PROSITE-ProRule" id="PRU00284"/>
    </source>
</evidence>
<dbReference type="PANTHER" id="PTHR32089">
    <property type="entry name" value="METHYL-ACCEPTING CHEMOTAXIS PROTEIN MCPB"/>
    <property type="match status" value="1"/>
</dbReference>
<dbReference type="Gene3D" id="3.30.450.20">
    <property type="entry name" value="PAS domain"/>
    <property type="match status" value="1"/>
</dbReference>
<gene>
    <name evidence="12" type="ORF">SAMN05443529_106130</name>
</gene>
<evidence type="ECO:0000256" key="9">
    <source>
        <dbReference type="SAM" id="Phobius"/>
    </source>
</evidence>
<dbReference type="GO" id="GO:0005886">
    <property type="term" value="C:plasma membrane"/>
    <property type="evidence" value="ECO:0007669"/>
    <property type="project" value="UniProtKB-SubCell"/>
</dbReference>
<dbReference type="Pfam" id="PF00672">
    <property type="entry name" value="HAMP"/>
    <property type="match status" value="1"/>
</dbReference>
<dbReference type="InterPro" id="IPR033480">
    <property type="entry name" value="sCache_2"/>
</dbReference>
<dbReference type="AlphaFoldDB" id="A0A1G7X5L7"/>
<dbReference type="SMART" id="SM01049">
    <property type="entry name" value="Cache_2"/>
    <property type="match status" value="1"/>
</dbReference>
<keyword evidence="6 8" id="KW-0807">Transducer</keyword>
<evidence type="ECO:0000256" key="4">
    <source>
        <dbReference type="ARBA" id="ARBA00022989"/>
    </source>
</evidence>
<dbReference type="PANTHER" id="PTHR32089:SF112">
    <property type="entry name" value="LYSOZYME-LIKE PROTEIN-RELATED"/>
    <property type="match status" value="1"/>
</dbReference>
<keyword evidence="2" id="KW-1003">Cell membrane</keyword>
<dbReference type="Proteomes" id="UP000198656">
    <property type="component" value="Unassembled WGS sequence"/>
</dbReference>
<keyword evidence="5 9" id="KW-0472">Membrane</keyword>
<evidence type="ECO:0000313" key="13">
    <source>
        <dbReference type="Proteomes" id="UP000198656"/>
    </source>
</evidence>
<evidence type="ECO:0000256" key="7">
    <source>
        <dbReference type="ARBA" id="ARBA00029447"/>
    </source>
</evidence>
<reference evidence="13" key="1">
    <citation type="submission" date="2016-10" db="EMBL/GenBank/DDBJ databases">
        <authorList>
            <person name="Varghese N."/>
            <person name="Submissions S."/>
        </authorList>
    </citation>
    <scope>NUCLEOTIDE SEQUENCE [LARGE SCALE GENOMIC DNA]</scope>
    <source>
        <strain evidence="13">DSM 8344</strain>
    </source>
</reference>
<comment type="similarity">
    <text evidence="7">Belongs to the methyl-accepting chemotaxis (MCP) protein family.</text>
</comment>
<name>A0A1G7X5L7_9FIRM</name>
<evidence type="ECO:0000259" key="10">
    <source>
        <dbReference type="PROSITE" id="PS50111"/>
    </source>
</evidence>
<feature type="domain" description="HAMP" evidence="11">
    <location>
        <begin position="230"/>
        <end position="283"/>
    </location>
</feature>
<evidence type="ECO:0000256" key="6">
    <source>
        <dbReference type="ARBA" id="ARBA00023224"/>
    </source>
</evidence>
<evidence type="ECO:0000313" key="12">
    <source>
        <dbReference type="EMBL" id="SDG79443.1"/>
    </source>
</evidence>
<feature type="transmembrane region" description="Helical" evidence="9">
    <location>
        <begin position="6"/>
        <end position="29"/>
    </location>
</feature>
<dbReference type="EMBL" id="FNCP01000006">
    <property type="protein sequence ID" value="SDG79443.1"/>
    <property type="molecule type" value="Genomic_DNA"/>
</dbReference>
<evidence type="ECO:0000256" key="3">
    <source>
        <dbReference type="ARBA" id="ARBA00022692"/>
    </source>
</evidence>
<dbReference type="InterPro" id="IPR003660">
    <property type="entry name" value="HAMP_dom"/>
</dbReference>
<dbReference type="CDD" id="cd11386">
    <property type="entry name" value="MCP_signal"/>
    <property type="match status" value="1"/>
</dbReference>
<feature type="transmembrane region" description="Helical" evidence="9">
    <location>
        <begin position="207"/>
        <end position="228"/>
    </location>
</feature>
<proteinExistence type="inferred from homology"/>
<keyword evidence="3 9" id="KW-0812">Transmembrane</keyword>
<dbReference type="Pfam" id="PF00015">
    <property type="entry name" value="MCPsignal"/>
    <property type="match status" value="1"/>
</dbReference>
<evidence type="ECO:0000256" key="2">
    <source>
        <dbReference type="ARBA" id="ARBA00022475"/>
    </source>
</evidence>